<keyword evidence="3" id="KW-1003">Cell membrane</keyword>
<dbReference type="eggNOG" id="COG0768">
    <property type="taxonomic scope" value="Bacteria"/>
</dbReference>
<evidence type="ECO:0000313" key="15">
    <source>
        <dbReference type="Proteomes" id="UP000007463"/>
    </source>
</evidence>
<evidence type="ECO:0000256" key="4">
    <source>
        <dbReference type="ARBA" id="ARBA00022645"/>
    </source>
</evidence>
<dbReference type="OrthoDB" id="9766847at2"/>
<evidence type="ECO:0000256" key="11">
    <source>
        <dbReference type="SAM" id="Phobius"/>
    </source>
</evidence>
<feature type="domain" description="Penicillin-binding protein transpeptidase" evidence="12">
    <location>
        <begin position="267"/>
        <end position="593"/>
    </location>
</feature>
<accession>F2IJ17</accession>
<dbReference type="GO" id="GO:0071972">
    <property type="term" value="F:peptidoglycan L,D-transpeptidase activity"/>
    <property type="evidence" value="ECO:0007669"/>
    <property type="project" value="TreeGrafter"/>
</dbReference>
<keyword evidence="15" id="KW-1185">Reference proteome</keyword>
<dbReference type="GO" id="GO:0009252">
    <property type="term" value="P:peptidoglycan biosynthetic process"/>
    <property type="evidence" value="ECO:0007669"/>
    <property type="project" value="UniProtKB-KW"/>
</dbReference>
<keyword evidence="9 11" id="KW-0472">Membrane</keyword>
<keyword evidence="8 11" id="KW-1133">Transmembrane helix</keyword>
<dbReference type="Pfam" id="PF00905">
    <property type="entry name" value="Transpeptidase"/>
    <property type="match status" value="1"/>
</dbReference>
<feature type="transmembrane region" description="Helical" evidence="11">
    <location>
        <begin position="7"/>
        <end position="27"/>
    </location>
</feature>
<dbReference type="GO" id="GO:0008360">
    <property type="term" value="P:regulation of cell shape"/>
    <property type="evidence" value="ECO:0007669"/>
    <property type="project" value="UniProtKB-KW"/>
</dbReference>
<evidence type="ECO:0000256" key="8">
    <source>
        <dbReference type="ARBA" id="ARBA00022989"/>
    </source>
</evidence>
<keyword evidence="4" id="KW-0645">Protease</keyword>
<dbReference type="InterPro" id="IPR012338">
    <property type="entry name" value="Beta-lactam/transpept-like"/>
</dbReference>
<dbReference type="SUPFAM" id="SSF56519">
    <property type="entry name" value="Penicillin binding protein dimerisation domain"/>
    <property type="match status" value="1"/>
</dbReference>
<evidence type="ECO:0000259" key="12">
    <source>
        <dbReference type="Pfam" id="PF00905"/>
    </source>
</evidence>
<reference evidence="14 15" key="1">
    <citation type="journal article" date="2011" name="Stand. Genomic Sci.">
        <title>Complete genome sequence of the gliding freshwater bacterium Fluviicola taffensis type strain (RW262).</title>
        <authorList>
            <person name="Woyke T."/>
            <person name="Chertkov O."/>
            <person name="Lapidus A."/>
            <person name="Nolan M."/>
            <person name="Lucas S."/>
            <person name="Del Rio T.G."/>
            <person name="Tice H."/>
            <person name="Cheng J.F."/>
            <person name="Tapia R."/>
            <person name="Han C."/>
            <person name="Goodwin L."/>
            <person name="Pitluck S."/>
            <person name="Liolios K."/>
            <person name="Pagani I."/>
            <person name="Ivanova N."/>
            <person name="Huntemann M."/>
            <person name="Mavromatis K."/>
            <person name="Mikhailova N."/>
            <person name="Pati A."/>
            <person name="Chen A."/>
            <person name="Palaniappan K."/>
            <person name="Land M."/>
            <person name="Hauser L."/>
            <person name="Brambilla E.M."/>
            <person name="Rohde M."/>
            <person name="Mwirichia R."/>
            <person name="Sikorski J."/>
            <person name="Tindall B.J."/>
            <person name="Goker M."/>
            <person name="Bristow J."/>
            <person name="Eisen J.A."/>
            <person name="Markowitz V."/>
            <person name="Hugenholtz P."/>
            <person name="Klenk H.P."/>
            <person name="Kyrpides N.C."/>
        </authorList>
    </citation>
    <scope>NUCLEOTIDE SEQUENCE [LARGE SCALE GENOMIC DNA]</scope>
    <source>
        <strain evidence="15">DSM 16823 / RW262 / RW262</strain>
    </source>
</reference>
<evidence type="ECO:0000256" key="3">
    <source>
        <dbReference type="ARBA" id="ARBA00022475"/>
    </source>
</evidence>
<dbReference type="GO" id="GO:0016757">
    <property type="term" value="F:glycosyltransferase activity"/>
    <property type="evidence" value="ECO:0007669"/>
    <property type="project" value="UniProtKB-KW"/>
</dbReference>
<feature type="domain" description="Penicillin-binding protein dimerisation" evidence="13">
    <location>
        <begin position="49"/>
        <end position="230"/>
    </location>
</feature>
<dbReference type="Pfam" id="PF03717">
    <property type="entry name" value="PBP_dimer"/>
    <property type="match status" value="1"/>
</dbReference>
<dbReference type="EMBL" id="CP002542">
    <property type="protein sequence ID" value="AEA43875.1"/>
    <property type="molecule type" value="Genomic_DNA"/>
</dbReference>
<dbReference type="GO" id="GO:0008658">
    <property type="term" value="F:penicillin binding"/>
    <property type="evidence" value="ECO:0007669"/>
    <property type="project" value="InterPro"/>
</dbReference>
<keyword evidence="4" id="KW-0121">Carboxypeptidase</keyword>
<dbReference type="HOGENOM" id="CLU_009289_1_2_10"/>
<evidence type="ECO:0000256" key="6">
    <source>
        <dbReference type="ARBA" id="ARBA00022960"/>
    </source>
</evidence>
<dbReference type="Gene3D" id="3.30.1390.30">
    <property type="entry name" value="Penicillin-binding protein 2a, domain 3"/>
    <property type="match status" value="1"/>
</dbReference>
<dbReference type="InterPro" id="IPR036138">
    <property type="entry name" value="PBP_dimer_sf"/>
</dbReference>
<dbReference type="InterPro" id="IPR050515">
    <property type="entry name" value="Beta-lactam/transpept"/>
</dbReference>
<evidence type="ECO:0000259" key="13">
    <source>
        <dbReference type="Pfam" id="PF03717"/>
    </source>
</evidence>
<dbReference type="SUPFAM" id="SSF56601">
    <property type="entry name" value="beta-lactamase/transpeptidase-like"/>
    <property type="match status" value="1"/>
</dbReference>
<dbReference type="KEGG" id="fte:Fluta_1888"/>
<name>F2IJ17_FLUTR</name>
<sequence length="627" mass="70964">MNLDGRKYVILVFFILVGSIYLIRLFFMQVVDDSWKLRAQEIAEKRIEITPPRGIVFDRRNKKVVTNRSYYNLMMKQENIRDFDTLEFAKLVGWTKQEVKDRFYQIKKGEGKYRNPNTGKLQDNYQPQRAYPFIKELTIDEITRIAPHLEKFPGFYEDLTSMRSYPFSGGANIFGYLNEVSKEEVDEDRFYRGGDQVGRAGIERFYEKELRGQKGIKYIVTSALNNAIESYAGGKYDTLAEQGPALHLGLDIQLQVYGEKLMQNKRGCIVAIEPKTGEILALVSAPSFDPNILVGRRNIGRNYPKLLLDEGKPLYPRPLAAEYPPGSIFKLLQSLIGLQEGVITPESGFPCTKSMVGCHNHPNATNLPDGIKHSCNPYFYYVMRRIIQQGKKRSVFADAELGLNEWYDYVMSFGLGSQFETDVTGMRSGLIPNSAYYDKWYGHNTWAFSTIRSISIGQGEVKVTPLQMANIAAIIANKGWYYTPHFVRSIGNKGPLPQFKKIHRTKVDAVNFDPIIEGMRRAVYEPGGTAKKAQVEGMTVCGKTGTAQNPHGEDHSVFIAFAPMENPKIAIAVFIENAGFGGVWAAPTASLMMEKYIHRKVKDKAKEQMIVNANLLNIKARPKKKKG</sequence>
<evidence type="ECO:0000256" key="10">
    <source>
        <dbReference type="ARBA" id="ARBA00023316"/>
    </source>
</evidence>
<evidence type="ECO:0000256" key="7">
    <source>
        <dbReference type="ARBA" id="ARBA00022984"/>
    </source>
</evidence>
<evidence type="ECO:0000256" key="2">
    <source>
        <dbReference type="ARBA" id="ARBA00004236"/>
    </source>
</evidence>
<keyword evidence="6" id="KW-0133">Cell shape</keyword>
<comment type="subcellular location">
    <subcellularLocation>
        <location evidence="2">Cell membrane</location>
    </subcellularLocation>
    <subcellularLocation>
        <location evidence="1">Membrane</location>
        <topology evidence="1">Single-pass membrane protein</topology>
    </subcellularLocation>
</comment>
<dbReference type="AlphaFoldDB" id="F2IJ17"/>
<dbReference type="Gene3D" id="3.90.1310.10">
    <property type="entry name" value="Penicillin-binding protein 2a (Domain 2)"/>
    <property type="match status" value="1"/>
</dbReference>
<keyword evidence="7" id="KW-0573">Peptidoglycan synthesis</keyword>
<evidence type="ECO:0000256" key="1">
    <source>
        <dbReference type="ARBA" id="ARBA00004167"/>
    </source>
</evidence>
<organism evidence="14 15">
    <name type="scientific">Fluviicola taffensis (strain DSM 16823 / NCIMB 13979 / RW262)</name>
    <dbReference type="NCBI Taxonomy" id="755732"/>
    <lineage>
        <taxon>Bacteria</taxon>
        <taxon>Pseudomonadati</taxon>
        <taxon>Bacteroidota</taxon>
        <taxon>Flavobacteriia</taxon>
        <taxon>Flavobacteriales</taxon>
        <taxon>Crocinitomicaceae</taxon>
        <taxon>Fluviicola</taxon>
    </lineage>
</organism>
<dbReference type="STRING" id="755732.Fluta_1888"/>
<dbReference type="GO" id="GO:0071555">
    <property type="term" value="P:cell wall organization"/>
    <property type="evidence" value="ECO:0007669"/>
    <property type="project" value="UniProtKB-KW"/>
</dbReference>
<gene>
    <name evidence="14" type="ordered locus">Fluta_1888</name>
</gene>
<evidence type="ECO:0000256" key="5">
    <source>
        <dbReference type="ARBA" id="ARBA00022692"/>
    </source>
</evidence>
<evidence type="ECO:0000256" key="9">
    <source>
        <dbReference type="ARBA" id="ARBA00023136"/>
    </source>
</evidence>
<keyword evidence="14" id="KW-0808">Transferase</keyword>
<proteinExistence type="predicted"/>
<dbReference type="InterPro" id="IPR005311">
    <property type="entry name" value="PBP_dimer"/>
</dbReference>
<keyword evidence="10" id="KW-0961">Cell wall biogenesis/degradation</keyword>
<keyword evidence="5 11" id="KW-0812">Transmembrane</keyword>
<dbReference type="PANTHER" id="PTHR30627">
    <property type="entry name" value="PEPTIDOGLYCAN D,D-TRANSPEPTIDASE"/>
    <property type="match status" value="1"/>
</dbReference>
<dbReference type="GO" id="GO:0005886">
    <property type="term" value="C:plasma membrane"/>
    <property type="evidence" value="ECO:0007669"/>
    <property type="project" value="UniProtKB-SubCell"/>
</dbReference>
<evidence type="ECO:0000313" key="14">
    <source>
        <dbReference type="EMBL" id="AEA43875.1"/>
    </source>
</evidence>
<dbReference type="InterPro" id="IPR001460">
    <property type="entry name" value="PCN-bd_Tpept"/>
</dbReference>
<dbReference type="Gene3D" id="3.40.710.10">
    <property type="entry name" value="DD-peptidase/beta-lactamase superfamily"/>
    <property type="match status" value="1"/>
</dbReference>
<dbReference type="PANTHER" id="PTHR30627:SF2">
    <property type="entry name" value="PEPTIDOGLYCAN D,D-TRANSPEPTIDASE MRDA"/>
    <property type="match status" value="1"/>
</dbReference>
<dbReference type="EC" id="2.4.1.129" evidence="14"/>
<dbReference type="Proteomes" id="UP000007463">
    <property type="component" value="Chromosome"/>
</dbReference>
<keyword evidence="4" id="KW-0378">Hydrolase</keyword>
<reference evidence="15" key="2">
    <citation type="submission" date="2011-02" db="EMBL/GenBank/DDBJ databases">
        <title>The complete genome of Fluviicola taffensis DSM 16823.</title>
        <authorList>
            <consortium name="US DOE Joint Genome Institute (JGI-PGF)"/>
            <person name="Lucas S."/>
            <person name="Copeland A."/>
            <person name="Lapidus A."/>
            <person name="Bruce D."/>
            <person name="Goodwin L."/>
            <person name="Pitluck S."/>
            <person name="Kyrpides N."/>
            <person name="Mavromatis K."/>
            <person name="Ivanova N."/>
            <person name="Mikhailova N."/>
            <person name="Pagani I."/>
            <person name="Chertkov O."/>
            <person name="Detter J.C."/>
            <person name="Han C."/>
            <person name="Tapia R."/>
            <person name="Land M."/>
            <person name="Hauser L."/>
            <person name="Markowitz V."/>
            <person name="Cheng J.-F."/>
            <person name="Hugenholtz P."/>
            <person name="Woyke T."/>
            <person name="Wu D."/>
            <person name="Tindall B."/>
            <person name="Pomrenke H.G."/>
            <person name="Brambilla E."/>
            <person name="Klenk H.-P."/>
            <person name="Eisen J.A."/>
        </authorList>
    </citation>
    <scope>NUCLEOTIDE SEQUENCE [LARGE SCALE GENOMIC DNA]</scope>
    <source>
        <strain evidence="15">DSM 16823 / RW262 / RW262</strain>
    </source>
</reference>
<dbReference type="RefSeq" id="WP_013686645.1">
    <property type="nucleotide sequence ID" value="NC_015321.1"/>
</dbReference>
<keyword evidence="14" id="KW-0328">Glycosyltransferase</keyword>
<protein>
    <submittedName>
        <fullName evidence="14">Penicillin-binding protein 2</fullName>
        <ecNumber evidence="14">2.4.1.129</ecNumber>
    </submittedName>
</protein>